<organism evidence="3 4">
    <name type="scientific">Duncaniella muris</name>
    <dbReference type="NCBI Taxonomy" id="2094150"/>
    <lineage>
        <taxon>Bacteria</taxon>
        <taxon>Pseudomonadati</taxon>
        <taxon>Bacteroidota</taxon>
        <taxon>Bacteroidia</taxon>
        <taxon>Bacteroidales</taxon>
        <taxon>Muribaculaceae</taxon>
        <taxon>Duncaniella</taxon>
    </lineage>
</organism>
<feature type="compositionally biased region" description="Acidic residues" evidence="1">
    <location>
        <begin position="18"/>
        <end position="27"/>
    </location>
</feature>
<dbReference type="InterPro" id="IPR036866">
    <property type="entry name" value="RibonucZ/Hydroxyglut_hydro"/>
</dbReference>
<dbReference type="Pfam" id="PF12706">
    <property type="entry name" value="Lactamase_B_2"/>
    <property type="match status" value="1"/>
</dbReference>
<keyword evidence="3" id="KW-0378">Hydrolase</keyword>
<dbReference type="InterPro" id="IPR052533">
    <property type="entry name" value="WalJ/YycJ-like"/>
</dbReference>
<dbReference type="SUPFAM" id="SSF56281">
    <property type="entry name" value="Metallo-hydrolase/oxidoreductase"/>
    <property type="match status" value="1"/>
</dbReference>
<dbReference type="Gene3D" id="3.60.15.10">
    <property type="entry name" value="Ribonuclease Z/Hydroxyacylglutathione hydrolase-like"/>
    <property type="match status" value="1"/>
</dbReference>
<accession>A0A2V1IIW4</accession>
<dbReference type="PANTHER" id="PTHR47619">
    <property type="entry name" value="METALLO-HYDROLASE YYCJ-RELATED"/>
    <property type="match status" value="1"/>
</dbReference>
<dbReference type="EMBL" id="PUEC01000023">
    <property type="protein sequence ID" value="PWB01293.1"/>
    <property type="molecule type" value="Genomic_DNA"/>
</dbReference>
<proteinExistence type="predicted"/>
<dbReference type="Proteomes" id="UP000244905">
    <property type="component" value="Unassembled WGS sequence"/>
</dbReference>
<evidence type="ECO:0000259" key="2">
    <source>
        <dbReference type="SMART" id="SM00849"/>
    </source>
</evidence>
<dbReference type="InterPro" id="IPR001279">
    <property type="entry name" value="Metallo-B-lactamas"/>
</dbReference>
<comment type="caution">
    <text evidence="3">The sequence shown here is derived from an EMBL/GenBank/DDBJ whole genome shotgun (WGS) entry which is preliminary data.</text>
</comment>
<dbReference type="RefSeq" id="WP_107032843.1">
    <property type="nucleotide sequence ID" value="NZ_CARXIO010000043.1"/>
</dbReference>
<keyword evidence="4" id="KW-1185">Reference proteome</keyword>
<evidence type="ECO:0000313" key="3">
    <source>
        <dbReference type="EMBL" id="PWB01293.1"/>
    </source>
</evidence>
<feature type="domain" description="Metallo-beta-lactamase" evidence="2">
    <location>
        <begin position="74"/>
        <end position="257"/>
    </location>
</feature>
<dbReference type="GeneID" id="82526711"/>
<sequence>MANPRKPSRLPMPGLFDSLDDFNEGSESDFSIIPDKKMDEIARKYRREQPAIDELPEFQASDRIFFMSFGSGSSGNCSYIGDRSGGFLIDAGVEVAKVVEGLRLNGISMDRVAGICLTHDHGDHIRDVYPLLRRYRHLRVYCTPKTLNGILRRHNVSRRIKDYHSPVYKEFPFRIGNFEVTPFEVMHDGADNAGFFITNGDCRFAVATDLGCISERVDHYMRLANYIMIEANYDLRMLREGRYPEYLKARIEASNGHLDNRVAAEFLASIYTPQLRNIFLCHLSNDNNSPDRALRAVSSALAGIGVPRIGNGMIDLKDTAIPTDEPRVHLVALPRFDPSPLYTLGV</sequence>
<evidence type="ECO:0000313" key="4">
    <source>
        <dbReference type="Proteomes" id="UP000244905"/>
    </source>
</evidence>
<gene>
    <name evidence="3" type="ORF">C5O23_10210</name>
</gene>
<name>A0A2V1IIW4_9BACT</name>
<protein>
    <submittedName>
        <fullName evidence="3">MBL fold metallo-hydrolase</fullName>
    </submittedName>
</protein>
<dbReference type="GO" id="GO:0016787">
    <property type="term" value="F:hydrolase activity"/>
    <property type="evidence" value="ECO:0007669"/>
    <property type="project" value="UniProtKB-KW"/>
</dbReference>
<feature type="region of interest" description="Disordered" evidence="1">
    <location>
        <begin position="1"/>
        <end position="27"/>
    </location>
</feature>
<reference evidence="4" key="1">
    <citation type="submission" date="2018-02" db="EMBL/GenBank/DDBJ databases">
        <authorList>
            <person name="Clavel T."/>
            <person name="Strowig T."/>
        </authorList>
    </citation>
    <scope>NUCLEOTIDE SEQUENCE [LARGE SCALE GENOMIC DNA]</scope>
    <source>
        <strain evidence="4">DSM 103720</strain>
    </source>
</reference>
<dbReference type="AlphaFoldDB" id="A0A2V1IIW4"/>
<dbReference type="PANTHER" id="PTHR47619:SF1">
    <property type="entry name" value="EXODEOXYRIBONUCLEASE WALJ"/>
    <property type="match status" value="1"/>
</dbReference>
<evidence type="ECO:0000256" key="1">
    <source>
        <dbReference type="SAM" id="MobiDB-lite"/>
    </source>
</evidence>
<dbReference type="SMART" id="SM00849">
    <property type="entry name" value="Lactamase_B"/>
    <property type="match status" value="1"/>
</dbReference>